<reference evidence="3" key="1">
    <citation type="submission" date="2023-05" db="EMBL/GenBank/DDBJ databases">
        <authorList>
            <person name="Stuckert A."/>
        </authorList>
    </citation>
    <scope>NUCLEOTIDE SEQUENCE</scope>
</reference>
<feature type="domain" description="Rho-GAP" evidence="2">
    <location>
        <begin position="1"/>
        <end position="125"/>
    </location>
</feature>
<dbReference type="Gene3D" id="1.10.555.10">
    <property type="entry name" value="Rho GTPase activation protein"/>
    <property type="match status" value="1"/>
</dbReference>
<dbReference type="EMBL" id="CATNWA010018619">
    <property type="protein sequence ID" value="CAI9608493.1"/>
    <property type="molecule type" value="Genomic_DNA"/>
</dbReference>
<dbReference type="Proteomes" id="UP001162483">
    <property type="component" value="Unassembled WGS sequence"/>
</dbReference>
<evidence type="ECO:0000313" key="3">
    <source>
        <dbReference type="EMBL" id="CAI9608493.1"/>
    </source>
</evidence>
<evidence type="ECO:0000256" key="1">
    <source>
        <dbReference type="ARBA" id="ARBA00022468"/>
    </source>
</evidence>
<protein>
    <recommendedName>
        <fullName evidence="2">Rho-GAP domain-containing protein</fullName>
    </recommendedName>
</protein>
<sequence length="172" mass="19553">SSLCKAYFRELPNPLLTYQLYDKFADAVAIQLEEQRLIKIRDVLKELPLPHYRTLEYLMKHLIHVASFSAQTNMHARNLAIVWAPNLLRSRDIESSGFNGTAAFMEVRVQSIVVEFILTHVEQLFGNGSADGNLNSPSAMNWATCVPEDYYRSLSYNLPSMLNHGDGPPQIR</sequence>
<gene>
    <name evidence="3" type="ORF">SPARVUS_LOCUS14115517</name>
</gene>
<dbReference type="Pfam" id="PF00620">
    <property type="entry name" value="RhoGAP"/>
    <property type="match status" value="1"/>
</dbReference>
<dbReference type="InterPro" id="IPR008936">
    <property type="entry name" value="Rho_GTPase_activation_prot"/>
</dbReference>
<dbReference type="PANTHER" id="PTHR15729:SF12">
    <property type="entry name" value="RHO GTPASE-ACTIVATING PROTEIN 30"/>
    <property type="match status" value="1"/>
</dbReference>
<dbReference type="SUPFAM" id="SSF48350">
    <property type="entry name" value="GTPase activation domain, GAP"/>
    <property type="match status" value="1"/>
</dbReference>
<dbReference type="PROSITE" id="PS50238">
    <property type="entry name" value="RHOGAP"/>
    <property type="match status" value="1"/>
</dbReference>
<evidence type="ECO:0000313" key="4">
    <source>
        <dbReference type="Proteomes" id="UP001162483"/>
    </source>
</evidence>
<dbReference type="InterPro" id="IPR000198">
    <property type="entry name" value="RhoGAP_dom"/>
</dbReference>
<proteinExistence type="predicted"/>
<accession>A0ABN9GLU4</accession>
<dbReference type="SMART" id="SM00324">
    <property type="entry name" value="RhoGAP"/>
    <property type="match status" value="1"/>
</dbReference>
<name>A0ABN9GLU4_9NEOB</name>
<dbReference type="PANTHER" id="PTHR15729">
    <property type="entry name" value="CDC42 GTPASE-ACTIVATING PROTEIN"/>
    <property type="match status" value="1"/>
</dbReference>
<evidence type="ECO:0000259" key="2">
    <source>
        <dbReference type="PROSITE" id="PS50238"/>
    </source>
</evidence>
<keyword evidence="4" id="KW-1185">Reference proteome</keyword>
<comment type="caution">
    <text evidence="3">The sequence shown here is derived from an EMBL/GenBank/DDBJ whole genome shotgun (WGS) entry which is preliminary data.</text>
</comment>
<keyword evidence="1" id="KW-0343">GTPase activation</keyword>
<organism evidence="3 4">
    <name type="scientific">Staurois parvus</name>
    <dbReference type="NCBI Taxonomy" id="386267"/>
    <lineage>
        <taxon>Eukaryota</taxon>
        <taxon>Metazoa</taxon>
        <taxon>Chordata</taxon>
        <taxon>Craniata</taxon>
        <taxon>Vertebrata</taxon>
        <taxon>Euteleostomi</taxon>
        <taxon>Amphibia</taxon>
        <taxon>Batrachia</taxon>
        <taxon>Anura</taxon>
        <taxon>Neobatrachia</taxon>
        <taxon>Ranoidea</taxon>
        <taxon>Ranidae</taxon>
        <taxon>Staurois</taxon>
    </lineage>
</organism>
<feature type="non-terminal residue" evidence="3">
    <location>
        <position position="172"/>
    </location>
</feature>
<dbReference type="InterPro" id="IPR051576">
    <property type="entry name" value="PX-Rho_GAP"/>
</dbReference>
<feature type="non-terminal residue" evidence="3">
    <location>
        <position position="1"/>
    </location>
</feature>